<sequence>MLLGSIFQEDGSDKMNSMWNMYAYQLMSFCWNTELSLLEHGAPLDREFVFRFDWLICVRGFPKPYCECQRWAGHVARMGESRSAYRVLVGRPEGKRPLGRPRRRWEDNIKMDLREVGCDDRDRIDLAQDRDQWRAYVRAAMNLRHRKLPSICSHWVEGKPRKKPQPGYLPRPGIEPGSPGFAARRASRYSTGVDDIKANRIIRTSAEKGSTYRDDDDDADADDDDDDDNNNNNT</sequence>
<reference evidence="2 3" key="1">
    <citation type="journal article" date="2022" name="Allergy">
        <title>Genome assembly and annotation of Periplaneta americana reveal a comprehensive cockroach allergen profile.</title>
        <authorList>
            <person name="Wang L."/>
            <person name="Xiong Q."/>
            <person name="Saelim N."/>
            <person name="Wang L."/>
            <person name="Nong W."/>
            <person name="Wan A.T."/>
            <person name="Shi M."/>
            <person name="Liu X."/>
            <person name="Cao Q."/>
            <person name="Hui J.H.L."/>
            <person name="Sookrung N."/>
            <person name="Leung T.F."/>
            <person name="Tungtrongchitr A."/>
            <person name="Tsui S.K.W."/>
        </authorList>
    </citation>
    <scope>NUCLEOTIDE SEQUENCE [LARGE SCALE GENOMIC DNA]</scope>
    <source>
        <strain evidence="2">PWHHKU_190912</strain>
    </source>
</reference>
<keyword evidence="3" id="KW-1185">Reference proteome</keyword>
<protein>
    <recommendedName>
        <fullName evidence="4">Aminotransferase-like plant mobile domain-containing protein</fullName>
    </recommendedName>
</protein>
<evidence type="ECO:0000256" key="1">
    <source>
        <dbReference type="SAM" id="MobiDB-lite"/>
    </source>
</evidence>
<evidence type="ECO:0008006" key="4">
    <source>
        <dbReference type="Google" id="ProtNLM"/>
    </source>
</evidence>
<accession>A0ABQ8SNX9</accession>
<name>A0ABQ8SNX9_PERAM</name>
<comment type="caution">
    <text evidence="2">The sequence shown here is derived from an EMBL/GenBank/DDBJ whole genome shotgun (WGS) entry which is preliminary data.</text>
</comment>
<organism evidence="2 3">
    <name type="scientific">Periplaneta americana</name>
    <name type="common">American cockroach</name>
    <name type="synonym">Blatta americana</name>
    <dbReference type="NCBI Taxonomy" id="6978"/>
    <lineage>
        <taxon>Eukaryota</taxon>
        <taxon>Metazoa</taxon>
        <taxon>Ecdysozoa</taxon>
        <taxon>Arthropoda</taxon>
        <taxon>Hexapoda</taxon>
        <taxon>Insecta</taxon>
        <taxon>Pterygota</taxon>
        <taxon>Neoptera</taxon>
        <taxon>Polyneoptera</taxon>
        <taxon>Dictyoptera</taxon>
        <taxon>Blattodea</taxon>
        <taxon>Blattoidea</taxon>
        <taxon>Blattidae</taxon>
        <taxon>Blattinae</taxon>
        <taxon>Periplaneta</taxon>
    </lineage>
</organism>
<evidence type="ECO:0000313" key="2">
    <source>
        <dbReference type="EMBL" id="KAJ4435663.1"/>
    </source>
</evidence>
<dbReference type="EMBL" id="JAJSOF020000023">
    <property type="protein sequence ID" value="KAJ4435663.1"/>
    <property type="molecule type" value="Genomic_DNA"/>
</dbReference>
<feature type="region of interest" description="Disordered" evidence="1">
    <location>
        <begin position="156"/>
        <end position="234"/>
    </location>
</feature>
<evidence type="ECO:0000313" key="3">
    <source>
        <dbReference type="Proteomes" id="UP001148838"/>
    </source>
</evidence>
<gene>
    <name evidence="2" type="ORF">ANN_18279</name>
</gene>
<feature type="compositionally biased region" description="Acidic residues" evidence="1">
    <location>
        <begin position="214"/>
        <end position="234"/>
    </location>
</feature>
<dbReference type="Proteomes" id="UP001148838">
    <property type="component" value="Unassembled WGS sequence"/>
</dbReference>
<proteinExistence type="predicted"/>